<dbReference type="Proteomes" id="UP000236075">
    <property type="component" value="Unassembled WGS sequence"/>
</dbReference>
<sequence length="330" mass="36949">MENSYHQTTRRNFLNQLGLAAAGMTTGNTALAATQYDSGIPRNSVPDRTSDNSAKRVIMISLDGICVEGFQKAHAPSLKGMMSQGAFSLDTRVVMPSVTLPNWTSHLTGSGPEQHGVFNNNWTPAKSSYPAVRRDEDGYYPSVFQALKKCQPSCKTAFYYNWKPLAYPFNEKYLDEIKYLANDAYASNYHQAFQFVKKHRYNPTVVFLYSVHTDHAGHKYGWMSREYLQSIEEADQQIGIFFQKLRQEDLFNDTHFLFLTDHGGIGKGHGGTSAAEMIVPWGISGPGIKRNFLISEPNNTTNTAPMLLHLFGGKPLPEWTGKVIESVFPS</sequence>
<dbReference type="Pfam" id="PF01663">
    <property type="entry name" value="Phosphodiest"/>
    <property type="match status" value="1"/>
</dbReference>
<dbReference type="InterPro" id="IPR006311">
    <property type="entry name" value="TAT_signal"/>
</dbReference>
<comment type="caution">
    <text evidence="1">The sequence shown here is derived from an EMBL/GenBank/DDBJ whole genome shotgun (WGS) entry which is preliminary data.</text>
</comment>
<dbReference type="PANTHER" id="PTHR10151">
    <property type="entry name" value="ECTONUCLEOTIDE PYROPHOSPHATASE/PHOSPHODIESTERASE"/>
    <property type="match status" value="1"/>
</dbReference>
<name>A0AAX0WL63_9BACT</name>
<dbReference type="InterPro" id="IPR002591">
    <property type="entry name" value="Phosphodiest/P_Trfase"/>
</dbReference>
<organism evidence="1 2">
    <name type="scientific">Akkermansia muciniphila</name>
    <dbReference type="NCBI Taxonomy" id="239935"/>
    <lineage>
        <taxon>Bacteria</taxon>
        <taxon>Pseudomonadati</taxon>
        <taxon>Verrucomicrobiota</taxon>
        <taxon>Verrucomicrobiia</taxon>
        <taxon>Verrucomicrobiales</taxon>
        <taxon>Akkermansiaceae</taxon>
        <taxon>Akkermansia</taxon>
    </lineage>
</organism>
<dbReference type="GO" id="GO:0016787">
    <property type="term" value="F:hydrolase activity"/>
    <property type="evidence" value="ECO:0007669"/>
    <property type="project" value="UniProtKB-ARBA"/>
</dbReference>
<dbReference type="GeneID" id="60881292"/>
<evidence type="ECO:0000313" key="1">
    <source>
        <dbReference type="EMBL" id="PND03815.1"/>
    </source>
</evidence>
<dbReference type="PROSITE" id="PS51318">
    <property type="entry name" value="TAT"/>
    <property type="match status" value="1"/>
</dbReference>
<dbReference type="RefSeq" id="WP_102740851.1">
    <property type="nucleotide sequence ID" value="NZ_AP021898.1"/>
</dbReference>
<evidence type="ECO:0000313" key="2">
    <source>
        <dbReference type="Proteomes" id="UP000236075"/>
    </source>
</evidence>
<dbReference type="EMBL" id="PJLB01000005">
    <property type="protein sequence ID" value="PND03815.1"/>
    <property type="molecule type" value="Genomic_DNA"/>
</dbReference>
<dbReference type="PANTHER" id="PTHR10151:SF120">
    <property type="entry name" value="BIS(5'-ADENOSYL)-TRIPHOSPHATASE"/>
    <property type="match status" value="1"/>
</dbReference>
<gene>
    <name evidence="1" type="ORF">CXT95_03260</name>
</gene>
<dbReference type="SUPFAM" id="SSF53649">
    <property type="entry name" value="Alkaline phosphatase-like"/>
    <property type="match status" value="1"/>
</dbReference>
<protein>
    <submittedName>
        <fullName evidence="1">Nucleotide pyrophosphatase</fullName>
    </submittedName>
</protein>
<reference evidence="1 2" key="1">
    <citation type="journal article" date="2017" name="BMC Genomics">
        <title>Genome sequencing of 39 Akkermansia muciniphila isolates reveals its population structure, genomic and functional diverisity, and global distribution in mammalian gut microbiotas.</title>
        <authorList>
            <person name="Guo X."/>
            <person name="Li S."/>
            <person name="Zhang J."/>
            <person name="Wu F."/>
            <person name="Li X."/>
            <person name="Wu D."/>
            <person name="Zhang M."/>
            <person name="Ou Z."/>
            <person name="Jie Z."/>
            <person name="Yan Q."/>
            <person name="Li P."/>
            <person name="Yi J."/>
            <person name="Peng Y."/>
        </authorList>
    </citation>
    <scope>NUCLEOTIDE SEQUENCE [LARGE SCALE GENOMIC DNA]</scope>
    <source>
        <strain evidence="1 2">GP28</strain>
    </source>
</reference>
<dbReference type="InterPro" id="IPR017850">
    <property type="entry name" value="Alkaline_phosphatase_core_sf"/>
</dbReference>
<proteinExistence type="predicted"/>
<accession>A0AAX0WL63</accession>
<dbReference type="AlphaFoldDB" id="A0AAX0WL63"/>
<dbReference type="Gene3D" id="3.40.720.10">
    <property type="entry name" value="Alkaline Phosphatase, subunit A"/>
    <property type="match status" value="1"/>
</dbReference>